<evidence type="ECO:0000256" key="1">
    <source>
        <dbReference type="SAM" id="Phobius"/>
    </source>
</evidence>
<keyword evidence="1" id="KW-0812">Transmembrane</keyword>
<keyword evidence="1" id="KW-0472">Membrane</keyword>
<dbReference type="Proteomes" id="UP000182427">
    <property type="component" value="Chromosome I"/>
</dbReference>
<dbReference type="EMBL" id="LT629690">
    <property type="protein sequence ID" value="SDE94656.1"/>
    <property type="molecule type" value="Genomic_DNA"/>
</dbReference>
<feature type="transmembrane region" description="Helical" evidence="1">
    <location>
        <begin position="123"/>
        <end position="142"/>
    </location>
</feature>
<dbReference type="AlphaFoldDB" id="A0A1G7H2K7"/>
<proteinExistence type="predicted"/>
<keyword evidence="3" id="KW-1185">Reference proteome</keyword>
<gene>
    <name evidence="2" type="ORF">SAMN05444167_0896</name>
</gene>
<feature type="transmembrane region" description="Helical" evidence="1">
    <location>
        <begin position="48"/>
        <end position="72"/>
    </location>
</feature>
<accession>A0A1G7H2K7</accession>
<feature type="transmembrane region" description="Helical" evidence="1">
    <location>
        <begin position="79"/>
        <end position="103"/>
    </location>
</feature>
<protein>
    <submittedName>
        <fullName evidence="2">Uncharacterized membrane protein</fullName>
    </submittedName>
</protein>
<name>A0A1G7H2K7_9BACT</name>
<reference evidence="2 3" key="1">
    <citation type="submission" date="2016-10" db="EMBL/GenBank/DDBJ databases">
        <authorList>
            <person name="de Groot N.N."/>
        </authorList>
    </citation>
    <scope>NUCLEOTIDE SEQUENCE [LARGE SCALE GENOMIC DNA]</scope>
    <source>
        <strain evidence="2 3">GAS232</strain>
    </source>
</reference>
<evidence type="ECO:0000313" key="3">
    <source>
        <dbReference type="Proteomes" id="UP000182427"/>
    </source>
</evidence>
<sequence>MHLFNVATLFVVLTLVGVEFSVSAFTNPAASQLEPESQLKLLSRSALVLGKVMPVWYMASTVLLGIETWLYWHTPGRAILLAADTIWILTSVASIVFLVPLARRVAEGDADWQRLNRVWDGRHRVRIAAVAAAAVLLAYVVVR</sequence>
<dbReference type="OrthoDB" id="119926at2"/>
<dbReference type="RefSeq" id="WP_083344101.1">
    <property type="nucleotide sequence ID" value="NZ_LT629690.1"/>
</dbReference>
<keyword evidence="1" id="KW-1133">Transmembrane helix</keyword>
<organism evidence="2 3">
    <name type="scientific">Terriglobus roseus</name>
    <dbReference type="NCBI Taxonomy" id="392734"/>
    <lineage>
        <taxon>Bacteria</taxon>
        <taxon>Pseudomonadati</taxon>
        <taxon>Acidobacteriota</taxon>
        <taxon>Terriglobia</taxon>
        <taxon>Terriglobales</taxon>
        <taxon>Acidobacteriaceae</taxon>
        <taxon>Terriglobus</taxon>
    </lineage>
</organism>
<evidence type="ECO:0000313" key="2">
    <source>
        <dbReference type="EMBL" id="SDE94656.1"/>
    </source>
</evidence>